<dbReference type="RefSeq" id="WP_125599764.1">
    <property type="nucleotide sequence ID" value="NZ_CAWNBK010000001.1"/>
</dbReference>
<dbReference type="EMBL" id="QLLM01000030">
    <property type="protein sequence ID" value="RAI98546.1"/>
    <property type="molecule type" value="Genomic_DNA"/>
</dbReference>
<reference evidence="2 4" key="1">
    <citation type="submission" date="2018-06" db="EMBL/GenBank/DDBJ databases">
        <title>Freshwater and sediment microbial communities from various areas in North America, analyzing microbe dynamics in response to fracking.</title>
        <authorList>
            <person name="Lamendella R."/>
        </authorList>
    </citation>
    <scope>NUCLEOTIDE SEQUENCE [LARGE SCALE GENOMIC DNA]</scope>
    <source>
        <strain evidence="2 4">17</strain>
    </source>
</reference>
<evidence type="ECO:0000256" key="1">
    <source>
        <dbReference type="SAM" id="MobiDB-lite"/>
    </source>
</evidence>
<dbReference type="Proteomes" id="UP000249422">
    <property type="component" value="Unassembled WGS sequence"/>
</dbReference>
<name>A0AAP3XPM5_AERSA</name>
<sequence>MVASSGGKTDTQPGLCGEGPYRVTHPISRPTLSGNDGLEREHLLPEGNKAGIPAPALLFLAFGDHGVGGVMR</sequence>
<feature type="compositionally biased region" description="Polar residues" evidence="1">
    <location>
        <begin position="1"/>
        <end position="12"/>
    </location>
</feature>
<feature type="region of interest" description="Disordered" evidence="1">
    <location>
        <begin position="1"/>
        <end position="41"/>
    </location>
</feature>
<dbReference type="AlphaFoldDB" id="A0AAP3XPM5"/>
<organism evidence="2 4">
    <name type="scientific">Aeromonas salmonicida</name>
    <dbReference type="NCBI Taxonomy" id="645"/>
    <lineage>
        <taxon>Bacteria</taxon>
        <taxon>Pseudomonadati</taxon>
        <taxon>Pseudomonadota</taxon>
        <taxon>Gammaproteobacteria</taxon>
        <taxon>Aeromonadales</taxon>
        <taxon>Aeromonadaceae</taxon>
        <taxon>Aeromonas</taxon>
    </lineage>
</organism>
<gene>
    <name evidence="2" type="ORF">DEU50_13030</name>
    <name evidence="3" type="ORF">QLQ87_11170</name>
</gene>
<evidence type="ECO:0000313" key="4">
    <source>
        <dbReference type="Proteomes" id="UP000249422"/>
    </source>
</evidence>
<proteinExistence type="predicted"/>
<dbReference type="EMBL" id="CP124841">
    <property type="protein sequence ID" value="WHF34798.1"/>
    <property type="molecule type" value="Genomic_DNA"/>
</dbReference>
<reference evidence="3" key="2">
    <citation type="submission" date="2023-05" db="EMBL/GenBank/DDBJ databases">
        <title>Aeromonas salmonicida 57, complete genome.</title>
        <authorList>
            <person name="Shao L."/>
        </authorList>
    </citation>
    <scope>NUCLEOTIDE SEQUENCE</scope>
    <source>
        <strain evidence="3">57</strain>
    </source>
</reference>
<dbReference type="Proteomes" id="UP001239426">
    <property type="component" value="Chromosome"/>
</dbReference>
<accession>A0AAP3XPM5</accession>
<dbReference type="KEGG" id="aeo:O23A_p4387"/>
<protein>
    <submittedName>
        <fullName evidence="2">Uncharacterized protein</fullName>
    </submittedName>
</protein>
<evidence type="ECO:0000313" key="3">
    <source>
        <dbReference type="EMBL" id="WHF34798.1"/>
    </source>
</evidence>
<evidence type="ECO:0000313" key="2">
    <source>
        <dbReference type="EMBL" id="RAI98546.1"/>
    </source>
</evidence>